<feature type="domain" description="Glycosyltransferase 2-like" evidence="1">
    <location>
        <begin position="46"/>
        <end position="213"/>
    </location>
</feature>
<dbReference type="PANTHER" id="PTHR43179:SF7">
    <property type="entry name" value="RHAMNOSYLTRANSFERASE WBBL"/>
    <property type="match status" value="1"/>
</dbReference>
<protein>
    <submittedName>
        <fullName evidence="2">Glycosyltransferase family 2 protein</fullName>
    </submittedName>
</protein>
<keyword evidence="3" id="KW-1185">Reference proteome</keyword>
<organism evidence="2 3">
    <name type="scientific">Cohnella candidum</name>
    <dbReference type="NCBI Taxonomy" id="2674991"/>
    <lineage>
        <taxon>Bacteria</taxon>
        <taxon>Bacillati</taxon>
        <taxon>Bacillota</taxon>
        <taxon>Bacilli</taxon>
        <taxon>Bacillales</taxon>
        <taxon>Paenibacillaceae</taxon>
        <taxon>Cohnella</taxon>
    </lineage>
</organism>
<dbReference type="PANTHER" id="PTHR43179">
    <property type="entry name" value="RHAMNOSYLTRANSFERASE WBBL"/>
    <property type="match status" value="1"/>
</dbReference>
<dbReference type="GO" id="GO:0016740">
    <property type="term" value="F:transferase activity"/>
    <property type="evidence" value="ECO:0007669"/>
    <property type="project" value="UniProtKB-KW"/>
</dbReference>
<gene>
    <name evidence="2" type="ORF">EAV92_01830</name>
</gene>
<dbReference type="Gene3D" id="3.90.550.10">
    <property type="entry name" value="Spore Coat Polysaccharide Biosynthesis Protein SpsA, Chain A"/>
    <property type="match status" value="1"/>
</dbReference>
<dbReference type="Pfam" id="PF00535">
    <property type="entry name" value="Glycos_transf_2"/>
    <property type="match status" value="1"/>
</dbReference>
<dbReference type="AlphaFoldDB" id="A0A3G3JT79"/>
<reference evidence="2 3" key="1">
    <citation type="submission" date="2018-10" db="EMBL/GenBank/DDBJ databases">
        <title>Genome Sequence of Cohnella sp.</title>
        <authorList>
            <person name="Srinivasan S."/>
            <person name="Kim M.K."/>
        </authorList>
    </citation>
    <scope>NUCLEOTIDE SEQUENCE [LARGE SCALE GENOMIC DNA]</scope>
    <source>
        <strain evidence="2 3">18JY8-7</strain>
    </source>
</reference>
<dbReference type="InterPro" id="IPR001173">
    <property type="entry name" value="Glyco_trans_2-like"/>
</dbReference>
<dbReference type="InterPro" id="IPR029044">
    <property type="entry name" value="Nucleotide-diphossugar_trans"/>
</dbReference>
<accession>A0A3G3JT79</accession>
<evidence type="ECO:0000313" key="3">
    <source>
        <dbReference type="Proteomes" id="UP000269097"/>
    </source>
</evidence>
<dbReference type="KEGG" id="coh:EAV92_01830"/>
<dbReference type="EMBL" id="CP033433">
    <property type="protein sequence ID" value="AYQ71433.1"/>
    <property type="molecule type" value="Genomic_DNA"/>
</dbReference>
<dbReference type="SUPFAM" id="SSF53448">
    <property type="entry name" value="Nucleotide-diphospho-sugar transferases"/>
    <property type="match status" value="1"/>
</dbReference>
<dbReference type="Proteomes" id="UP000269097">
    <property type="component" value="Chromosome"/>
</dbReference>
<proteinExistence type="predicted"/>
<evidence type="ECO:0000259" key="1">
    <source>
        <dbReference type="Pfam" id="PF00535"/>
    </source>
</evidence>
<sequence>MDLPAISESSLKAQGRAAYRQGFEEGFRQGVRAGGQHYGILFEGTSIVIPTHNQLAHLKKCLESVEKHTESAYEILVVDNASADGTAEYLKSLRGRIRFCVLEENRGFSGAVNIGLMMAKGRTIVLLKPDTWVTGNWLQNLLVCLNSDARIGMVGPLSDTVGGAQRIRISNLKAEEKEAFAREHNRSRPTQWRDSDSLQSFCLLFRRELFEEIGYFDEGFESGKLHDLDYSIRVRLAGKRLVIARDTFVRHAGSENRAESENALTGQDPQDQSCFTTKWSDAIGWLQRAAIQAQEEREGLPAGTLFYPQRVVVQGVGDSVYWIEGGHRHLVRGSLSFPSVRLSQVDLRRWPVGDTIHAREVEVRWRGLDDPDGWGGVAQLSDGTVYYLEGSTVRRVVSTPAMHSWNLHLKPVQFVHKADLADRIAGLPIVSLPLLKQRL</sequence>
<keyword evidence="2" id="KW-0808">Transferase</keyword>
<dbReference type="CDD" id="cd04186">
    <property type="entry name" value="GT_2_like_c"/>
    <property type="match status" value="1"/>
</dbReference>
<evidence type="ECO:0000313" key="2">
    <source>
        <dbReference type="EMBL" id="AYQ71433.1"/>
    </source>
</evidence>
<name>A0A3G3JT79_9BACL</name>